<feature type="region of interest" description="Disordered" evidence="1">
    <location>
        <begin position="48"/>
        <end position="91"/>
    </location>
</feature>
<protein>
    <recommendedName>
        <fullName evidence="4">Methyltransferase OMS1, mitochondrial</fullName>
    </recommendedName>
</protein>
<comment type="caution">
    <text evidence="2">The sequence shown here is derived from an EMBL/GenBank/DDBJ whole genome shotgun (WGS) entry which is preliminary data.</text>
</comment>
<feature type="region of interest" description="Disordered" evidence="1">
    <location>
        <begin position="245"/>
        <end position="277"/>
    </location>
</feature>
<dbReference type="EMBL" id="JAZGUE010000005">
    <property type="protein sequence ID" value="KAL2266128.1"/>
    <property type="molecule type" value="Genomic_DNA"/>
</dbReference>
<evidence type="ECO:0008006" key="4">
    <source>
        <dbReference type="Google" id="ProtNLM"/>
    </source>
</evidence>
<proteinExistence type="predicted"/>
<dbReference type="PANTHER" id="PTHR42912:SF83">
    <property type="entry name" value="METHYLTRANSFERASE TYPE 11 DOMAIN-CONTAINING PROTEIN"/>
    <property type="match status" value="1"/>
</dbReference>
<dbReference type="Pfam" id="PF13489">
    <property type="entry name" value="Methyltransf_23"/>
    <property type="match status" value="1"/>
</dbReference>
<feature type="region of interest" description="Disordered" evidence="1">
    <location>
        <begin position="147"/>
        <end position="174"/>
    </location>
</feature>
<feature type="compositionally biased region" description="Polar residues" evidence="1">
    <location>
        <begin position="154"/>
        <end position="164"/>
    </location>
</feature>
<accession>A0ABR4D729</accession>
<dbReference type="InterPro" id="IPR029063">
    <property type="entry name" value="SAM-dependent_MTases_sf"/>
</dbReference>
<reference evidence="2 3" key="1">
    <citation type="journal article" date="2024" name="Commun. Biol.">
        <title>Comparative genomic analysis of thermophilic fungi reveals convergent evolutionary adaptations and gene losses.</title>
        <authorList>
            <person name="Steindorff A.S."/>
            <person name="Aguilar-Pontes M.V."/>
            <person name="Robinson A.J."/>
            <person name="Andreopoulos B."/>
            <person name="LaButti K."/>
            <person name="Kuo A."/>
            <person name="Mondo S."/>
            <person name="Riley R."/>
            <person name="Otillar R."/>
            <person name="Haridas S."/>
            <person name="Lipzen A."/>
            <person name="Grimwood J."/>
            <person name="Schmutz J."/>
            <person name="Clum A."/>
            <person name="Reid I.D."/>
            <person name="Moisan M.C."/>
            <person name="Butler G."/>
            <person name="Nguyen T.T.M."/>
            <person name="Dewar K."/>
            <person name="Conant G."/>
            <person name="Drula E."/>
            <person name="Henrissat B."/>
            <person name="Hansel C."/>
            <person name="Singer S."/>
            <person name="Hutchinson M.I."/>
            <person name="de Vries R.P."/>
            <person name="Natvig D.O."/>
            <person name="Powell A.J."/>
            <person name="Tsang A."/>
            <person name="Grigoriev I.V."/>
        </authorList>
    </citation>
    <scope>NUCLEOTIDE SEQUENCE [LARGE SCALE GENOMIC DNA]</scope>
    <source>
        <strain evidence="2 3">ATCC 22073</strain>
    </source>
</reference>
<sequence>MASRMLRSSSRTGLLRPSSLRADLISNHHHHHHQHHHHHLRLFSAQPPTWAARSPPKPPLPPRSRVPHPYSSPASKPGSNPKKADPSTPRTLPEILGERKLAFFGAAFTALVLGAYVSNLVISSSKETPCACSSKIPVDPLTFTTASSATTSSGNQDASSKEQQPTPPTGLPPAVTTTFSPARAEAEARAFDRSLRRDEWLMGITGMRRDLARLVKGNVLEVAVGTGRNLEYLDWSGVVAEAKGEAAPAAKQKKEEREEEEASSKGKGGARPASVTSYTGVDVSGAMLGVARDRVRESVPGLAKVMRKRRAEPMPQLGELPEGKEQETVVDVFNGKVRLVLGDALRGLPLPSSSSSSTTTTTSPSPTSSHQQEKYDTILQTFGLCSVPDPFSLLSQMASCVKPETGRILLLEHGRSGTWSWINKRLDRDAPEHFSKFGCWWNRDIEGIVREAAKKVPGLEVVRVERPGWFQFGTTVFVELRVR</sequence>
<organism evidence="2 3">
    <name type="scientific">Remersonia thermophila</name>
    <dbReference type="NCBI Taxonomy" id="72144"/>
    <lineage>
        <taxon>Eukaryota</taxon>
        <taxon>Fungi</taxon>
        <taxon>Dikarya</taxon>
        <taxon>Ascomycota</taxon>
        <taxon>Pezizomycotina</taxon>
        <taxon>Sordariomycetes</taxon>
        <taxon>Sordariomycetidae</taxon>
        <taxon>Sordariales</taxon>
        <taxon>Sordariales incertae sedis</taxon>
        <taxon>Remersonia</taxon>
    </lineage>
</organism>
<dbReference type="RefSeq" id="XP_070864855.1">
    <property type="nucleotide sequence ID" value="XM_071012085.1"/>
</dbReference>
<evidence type="ECO:0000313" key="3">
    <source>
        <dbReference type="Proteomes" id="UP001600064"/>
    </source>
</evidence>
<dbReference type="InterPro" id="IPR050508">
    <property type="entry name" value="Methyltransf_Superfamily"/>
</dbReference>
<dbReference type="GeneID" id="98126729"/>
<dbReference type="Proteomes" id="UP001600064">
    <property type="component" value="Unassembled WGS sequence"/>
</dbReference>
<feature type="compositionally biased region" description="Low complexity" evidence="1">
    <location>
        <begin position="351"/>
        <end position="369"/>
    </location>
</feature>
<evidence type="ECO:0000256" key="1">
    <source>
        <dbReference type="SAM" id="MobiDB-lite"/>
    </source>
</evidence>
<name>A0ABR4D729_9PEZI</name>
<dbReference type="SUPFAM" id="SSF53335">
    <property type="entry name" value="S-adenosyl-L-methionine-dependent methyltransferases"/>
    <property type="match status" value="1"/>
</dbReference>
<dbReference type="PANTHER" id="PTHR42912">
    <property type="entry name" value="METHYLTRANSFERASE"/>
    <property type="match status" value="1"/>
</dbReference>
<keyword evidence="3" id="KW-1185">Reference proteome</keyword>
<evidence type="ECO:0000313" key="2">
    <source>
        <dbReference type="EMBL" id="KAL2266128.1"/>
    </source>
</evidence>
<dbReference type="Gene3D" id="3.40.50.150">
    <property type="entry name" value="Vaccinia Virus protein VP39"/>
    <property type="match status" value="1"/>
</dbReference>
<feature type="compositionally biased region" description="Pro residues" evidence="1">
    <location>
        <begin position="55"/>
        <end position="64"/>
    </location>
</feature>
<gene>
    <name evidence="2" type="ORF">VTJ83DRAFT_5480</name>
</gene>
<feature type="region of interest" description="Disordered" evidence="1">
    <location>
        <begin position="348"/>
        <end position="373"/>
    </location>
</feature>